<protein>
    <submittedName>
        <fullName evidence="1">Uncharacterized protein</fullName>
    </submittedName>
</protein>
<dbReference type="EMBL" id="QFGA01000003">
    <property type="protein sequence ID" value="TEB04840.1"/>
    <property type="molecule type" value="Genomic_DNA"/>
</dbReference>
<sequence>MTSTYSDNAFKQVHLCGLFPCRNGEGEVLVAAAYVPHKPAATQDALRKRTGEFITGGADPTAGSILDLSLQTRHLPEHLAVVEAFDGKAHRFR</sequence>
<organism evidence="1 2">
    <name type="scientific">Pelotomaculum schinkii</name>
    <dbReference type="NCBI Taxonomy" id="78350"/>
    <lineage>
        <taxon>Bacteria</taxon>
        <taxon>Bacillati</taxon>
        <taxon>Bacillota</taxon>
        <taxon>Clostridia</taxon>
        <taxon>Eubacteriales</taxon>
        <taxon>Desulfotomaculaceae</taxon>
        <taxon>Pelotomaculum</taxon>
    </lineage>
</organism>
<proteinExistence type="predicted"/>
<comment type="caution">
    <text evidence="1">The sequence shown here is derived from an EMBL/GenBank/DDBJ whole genome shotgun (WGS) entry which is preliminary data.</text>
</comment>
<reference evidence="1 2" key="1">
    <citation type="journal article" date="2018" name="Environ. Microbiol.">
        <title>Novel energy conservation strategies and behaviour of Pelotomaculum schinkii driving syntrophic propionate catabolism.</title>
        <authorList>
            <person name="Hidalgo-Ahumada C.A.P."/>
            <person name="Nobu M.K."/>
            <person name="Narihiro T."/>
            <person name="Tamaki H."/>
            <person name="Liu W.T."/>
            <person name="Kamagata Y."/>
            <person name="Stams A.J.M."/>
            <person name="Imachi H."/>
            <person name="Sousa D.Z."/>
        </authorList>
    </citation>
    <scope>NUCLEOTIDE SEQUENCE [LARGE SCALE GENOMIC DNA]</scope>
    <source>
        <strain evidence="1 2">HH</strain>
    </source>
</reference>
<name>A0A4Y7R884_9FIRM</name>
<evidence type="ECO:0000313" key="1">
    <source>
        <dbReference type="EMBL" id="TEB04840.1"/>
    </source>
</evidence>
<accession>A0A4Y7R884</accession>
<dbReference type="Proteomes" id="UP000298324">
    <property type="component" value="Unassembled WGS sequence"/>
</dbReference>
<evidence type="ECO:0000313" key="2">
    <source>
        <dbReference type="Proteomes" id="UP000298324"/>
    </source>
</evidence>
<keyword evidence="2" id="KW-1185">Reference proteome</keyword>
<dbReference type="AlphaFoldDB" id="A0A4Y7R884"/>
<gene>
    <name evidence="1" type="ORF">Psch_03602</name>
</gene>